<dbReference type="PANTHER" id="PTHR10127:SF780">
    <property type="entry name" value="METALLOENDOPEPTIDASE"/>
    <property type="match status" value="1"/>
</dbReference>
<dbReference type="SUPFAM" id="SSF55486">
    <property type="entry name" value="Metalloproteases ('zincins'), catalytic domain"/>
    <property type="match status" value="1"/>
</dbReference>
<evidence type="ECO:0000259" key="7">
    <source>
        <dbReference type="PROSITE" id="PS51864"/>
    </source>
</evidence>
<feature type="binding site" evidence="6">
    <location>
        <position position="73"/>
    </location>
    <ligand>
        <name>Zn(2+)</name>
        <dbReference type="ChEBI" id="CHEBI:29105"/>
        <note>catalytic</note>
    </ligand>
</feature>
<keyword evidence="1 6" id="KW-0645">Protease</keyword>
<comment type="cofactor">
    <cofactor evidence="6">
        <name>Zn(2+)</name>
        <dbReference type="ChEBI" id="CHEBI:29105"/>
    </cofactor>
    <text evidence="6">Binds 1 zinc ion per subunit.</text>
</comment>
<evidence type="ECO:0000256" key="5">
    <source>
        <dbReference type="ARBA" id="ARBA00023049"/>
    </source>
</evidence>
<dbReference type="InterPro" id="IPR006026">
    <property type="entry name" value="Peptidase_Metallo"/>
</dbReference>
<keyword evidence="3 6" id="KW-0378">Hydrolase</keyword>
<dbReference type="PRINTS" id="PR00480">
    <property type="entry name" value="ASTACIN"/>
</dbReference>
<feature type="binding site" evidence="6">
    <location>
        <position position="79"/>
    </location>
    <ligand>
        <name>Zn(2+)</name>
        <dbReference type="ChEBI" id="CHEBI:29105"/>
        <note>catalytic</note>
    </ligand>
</feature>
<keyword evidence="2 6" id="KW-0479">Metal-binding</keyword>
<proteinExistence type="predicted"/>
<protein>
    <submittedName>
        <fullName evidence="8">M12 family metallopeptidase</fullName>
    </submittedName>
</protein>
<name>A0ABS5J8R4_9BACT</name>
<dbReference type="InterPro" id="IPR001506">
    <property type="entry name" value="Peptidase_M12A"/>
</dbReference>
<keyword evidence="4 6" id="KW-0862">Zinc</keyword>
<dbReference type="EMBL" id="JAGTXB010000022">
    <property type="protein sequence ID" value="MBS0031465.1"/>
    <property type="molecule type" value="Genomic_DNA"/>
</dbReference>
<feature type="active site" evidence="6">
    <location>
        <position position="70"/>
    </location>
</feature>
<dbReference type="InterPro" id="IPR034035">
    <property type="entry name" value="Astacin-like_dom"/>
</dbReference>
<dbReference type="PROSITE" id="PS51864">
    <property type="entry name" value="ASTACIN"/>
    <property type="match status" value="1"/>
</dbReference>
<dbReference type="InterPro" id="IPR024079">
    <property type="entry name" value="MetalloPept_cat_dom_sf"/>
</dbReference>
<dbReference type="Gene3D" id="3.40.390.10">
    <property type="entry name" value="Collagenase (Catalytic Domain)"/>
    <property type="match status" value="1"/>
</dbReference>
<reference evidence="8 9" key="1">
    <citation type="submission" date="2021-04" db="EMBL/GenBank/DDBJ databases">
        <title>Chitinophaga sp. nov., isolated from the rhizosphere soil.</title>
        <authorList>
            <person name="He S."/>
        </authorList>
    </citation>
    <scope>NUCLEOTIDE SEQUENCE [LARGE SCALE GENOMIC DNA]</scope>
    <source>
        <strain evidence="8 9">2R12</strain>
    </source>
</reference>
<accession>A0ABS5J8R4</accession>
<comment type="caution">
    <text evidence="8">The sequence shown here is derived from an EMBL/GenBank/DDBJ whole genome shotgun (WGS) entry which is preliminary data.</text>
</comment>
<keyword evidence="9" id="KW-1185">Reference proteome</keyword>
<evidence type="ECO:0000256" key="2">
    <source>
        <dbReference type="ARBA" id="ARBA00022723"/>
    </source>
</evidence>
<evidence type="ECO:0000256" key="6">
    <source>
        <dbReference type="PROSITE-ProRule" id="PRU01211"/>
    </source>
</evidence>
<dbReference type="Pfam" id="PF01400">
    <property type="entry name" value="Astacin"/>
    <property type="match status" value="1"/>
</dbReference>
<evidence type="ECO:0000313" key="9">
    <source>
        <dbReference type="Proteomes" id="UP000676386"/>
    </source>
</evidence>
<dbReference type="Proteomes" id="UP000676386">
    <property type="component" value="Unassembled WGS sequence"/>
</dbReference>
<sequence length="283" mass="32040">MRGPVPSRVLNAIEHWRTQTNLTFVQRTNQASYIEFIPGNDNCSSFIGRQGGRQEIRLAPGCMEGQVIHEIGHAIGFYHEQSRSDRNNFVTINYNNIQPGRERNYQTYTEDGDPGFDLGVFDFNSIMLYSSSDFAISANNPVMLRLDGSWIFGQRVGLSLGDVETYNYMYNPAITAVVKYTKTRDDYDWNSGSSAVEGHSTVFFYTDASRTTPLTLASPLRITARDLSTNTYYYGTVPAGVSSFYLGETWEYQVYDFGNLTYYSAGGGWMERGVGYNFQFEQL</sequence>
<feature type="domain" description="Peptidase M12A" evidence="7">
    <location>
        <begin position="1"/>
        <end position="173"/>
    </location>
</feature>
<evidence type="ECO:0000256" key="1">
    <source>
        <dbReference type="ARBA" id="ARBA00022670"/>
    </source>
</evidence>
<evidence type="ECO:0000256" key="4">
    <source>
        <dbReference type="ARBA" id="ARBA00022833"/>
    </source>
</evidence>
<feature type="binding site" evidence="6">
    <location>
        <position position="69"/>
    </location>
    <ligand>
        <name>Zn(2+)</name>
        <dbReference type="ChEBI" id="CHEBI:29105"/>
        <note>catalytic</note>
    </ligand>
</feature>
<keyword evidence="5 6" id="KW-0482">Metalloprotease</keyword>
<dbReference type="SMART" id="SM00235">
    <property type="entry name" value="ZnMc"/>
    <property type="match status" value="1"/>
</dbReference>
<organism evidence="8 9">
    <name type="scientific">Chitinophaga hostae</name>
    <dbReference type="NCBI Taxonomy" id="2831022"/>
    <lineage>
        <taxon>Bacteria</taxon>
        <taxon>Pseudomonadati</taxon>
        <taxon>Bacteroidota</taxon>
        <taxon>Chitinophagia</taxon>
        <taxon>Chitinophagales</taxon>
        <taxon>Chitinophagaceae</taxon>
        <taxon>Chitinophaga</taxon>
    </lineage>
</organism>
<dbReference type="CDD" id="cd04280">
    <property type="entry name" value="ZnMc_astacin_like"/>
    <property type="match status" value="1"/>
</dbReference>
<evidence type="ECO:0000313" key="8">
    <source>
        <dbReference type="EMBL" id="MBS0031465.1"/>
    </source>
</evidence>
<dbReference type="PANTHER" id="PTHR10127">
    <property type="entry name" value="DISCOIDIN, CUB, EGF, LAMININ , AND ZINC METALLOPROTEASE DOMAIN CONTAINING"/>
    <property type="match status" value="1"/>
</dbReference>
<evidence type="ECO:0000256" key="3">
    <source>
        <dbReference type="ARBA" id="ARBA00022801"/>
    </source>
</evidence>
<gene>
    <name evidence="8" type="ORF">KE626_29315</name>
</gene>
<comment type="caution">
    <text evidence="6">Lacks conserved residue(s) required for the propagation of feature annotation.</text>
</comment>